<feature type="region of interest" description="Disordered" evidence="2">
    <location>
        <begin position="124"/>
        <end position="175"/>
    </location>
</feature>
<dbReference type="Gene3D" id="2.130.10.130">
    <property type="entry name" value="Integrin alpha, N-terminal"/>
    <property type="match status" value="1"/>
</dbReference>
<feature type="region of interest" description="Disordered" evidence="2">
    <location>
        <begin position="23"/>
        <end position="65"/>
    </location>
</feature>
<reference evidence="4 5" key="1">
    <citation type="submission" date="2018-05" db="EMBL/GenBank/DDBJ databases">
        <title>Complete genome sequence of sponge-derived Streptomyces sp. HNM0039.</title>
        <authorList>
            <person name="Huang X."/>
            <person name="Zhou S."/>
        </authorList>
    </citation>
    <scope>NUCLEOTIDE SEQUENCE [LARGE SCALE GENOMIC DNA]</scope>
    <source>
        <strain evidence="4 5">HNM0039</strain>
    </source>
</reference>
<dbReference type="EMBL" id="CP029188">
    <property type="protein sequence ID" value="AWI29478.1"/>
    <property type="molecule type" value="Genomic_DNA"/>
</dbReference>
<dbReference type="AlphaFoldDB" id="A0A2S1SSW6"/>
<accession>A0A2S1SSW6</accession>
<feature type="chain" id="PRO_5039180369" description="VCBS repeat-containing protein" evidence="3">
    <location>
        <begin position="18"/>
        <end position="1103"/>
    </location>
</feature>
<evidence type="ECO:0000256" key="1">
    <source>
        <dbReference type="ARBA" id="ARBA00022729"/>
    </source>
</evidence>
<dbReference type="SUPFAM" id="SSF69318">
    <property type="entry name" value="Integrin alpha N-terminal domain"/>
    <property type="match status" value="1"/>
</dbReference>
<evidence type="ECO:0000313" key="5">
    <source>
        <dbReference type="Proteomes" id="UP000244900"/>
    </source>
</evidence>
<feature type="compositionally biased region" description="Low complexity" evidence="2">
    <location>
        <begin position="24"/>
        <end position="44"/>
    </location>
</feature>
<dbReference type="Proteomes" id="UP000244900">
    <property type="component" value="Chromosome"/>
</dbReference>
<evidence type="ECO:0000256" key="2">
    <source>
        <dbReference type="SAM" id="MobiDB-lite"/>
    </source>
</evidence>
<evidence type="ECO:0000313" key="4">
    <source>
        <dbReference type="EMBL" id="AWI29478.1"/>
    </source>
</evidence>
<evidence type="ECO:0008006" key="6">
    <source>
        <dbReference type="Google" id="ProtNLM"/>
    </source>
</evidence>
<sequence>MAALLSAALVAGLLAWAPWNSGTPRAAKPAPEGEAGPVTAAQAAREARATERDVLVETETTESSRTFALPDGTWRTETHAVPVRAQRPDGTWAPIDARLRPTGDGTRLRPVNVPGAVEFAAGASRTAGGGKASRSASNAVDRAGTAATAVWRPTGGRSQVQPAARPGSQPAADPAVPETFLASTSYEGHTVTYTWPGELPEPAVDGNRALYREVLPGVDLLLVAREVGGFGQLLIVKDEEAARQKALRTVSYGLRSDTAAFSLDAETGGVAITDKDSDEVVGAIPTPFAWDSAGLESPEDPAAKPYTDTTTARNTFALTGLTGPEPGSATAILPATLDGGGTGSATLTLDAAATGLLTGDLVDRGEVRFPVFLDPTVERTEKGWTMAYKPYPNSNFYNGTNFSGGTDEARVGYESNTGGLSRSYWKMNFGGGIAGSTVISATWKIKNVHSWSCEARQIELWLTGSISTSTTWNNQPGKKRQLGAKSFAHGYNSSCPDAYVGYDVKSGAQEAANGSWDYLTLGLEASTETSSYSWRKFDAGSAVLTVHYNRPPQQPVNGDISNGSCNTVIGEEVIGLTDVVMSATATDLDSNLKGLRFRLWENGASTKILDKVVTGSGGSKTQTASVTVPESQLADGKTYSWDIRAEDTEGAVSTYFPDGSDPCRFTVDDTAPAAPTLTSTDFPEANSEGSNWAVEAPHGTSGTVVLDSSASATRYAIGFNSIDYTHIYLDDPAGGQTFRIDRSPVTGHLIETVTRAAKGAPVTITLKAPTAGPTYIHAYAYDAVGNRSVRSQIRTFIPSGRTDDGPGDVTGDTQPDLVVIRGDGSLYTYPGEKGGEVYGGLIASYDGTGRQTPPGHWYDAGATATTKKHALISKWGDLHPGDGLTDILARTPDGKLWIYPGDGYGSTNTDERVRVLLPDNAPAPATWDEMRTTGDVNGDGEADLMVITDAGQLWFLSGYTAGAFAEAVKLLADGTWAGRDLINVADVDLDGTADMLWRNPSNGNMYIRHGKPAAGGKGLDPVSLSTAAKSREGVDTPYGTSWTATNIDQIIAIPDTSGDGIPDLWAREASTGNIRVYHPSKTNTNPPVKTVMTADWSSYLALT</sequence>
<evidence type="ECO:0000256" key="3">
    <source>
        <dbReference type="SAM" id="SignalP"/>
    </source>
</evidence>
<dbReference type="NCBIfam" id="NF033679">
    <property type="entry name" value="DNRLRE_dom"/>
    <property type="match status" value="1"/>
</dbReference>
<dbReference type="InterPro" id="IPR013517">
    <property type="entry name" value="FG-GAP"/>
</dbReference>
<name>A0A2S1SSW6_9ACTN</name>
<keyword evidence="1 3" id="KW-0732">Signal</keyword>
<proteinExistence type="predicted"/>
<protein>
    <recommendedName>
        <fullName evidence="6">VCBS repeat-containing protein</fullName>
    </recommendedName>
</protein>
<dbReference type="OrthoDB" id="4332189at2"/>
<organism evidence="4 5">
    <name type="scientific">Streptomyces tirandamycinicus</name>
    <dbReference type="NCBI Taxonomy" id="2174846"/>
    <lineage>
        <taxon>Bacteria</taxon>
        <taxon>Bacillati</taxon>
        <taxon>Actinomycetota</taxon>
        <taxon>Actinomycetes</taxon>
        <taxon>Kitasatosporales</taxon>
        <taxon>Streptomycetaceae</taxon>
        <taxon>Streptomyces</taxon>
    </lineage>
</organism>
<dbReference type="PANTHER" id="PTHR46580">
    <property type="entry name" value="SENSOR KINASE-RELATED"/>
    <property type="match status" value="1"/>
</dbReference>
<dbReference type="KEGG" id="stir:DDW44_12255"/>
<feature type="signal peptide" evidence="3">
    <location>
        <begin position="1"/>
        <end position="17"/>
    </location>
</feature>
<dbReference type="InterPro" id="IPR028994">
    <property type="entry name" value="Integrin_alpha_N"/>
</dbReference>
<feature type="compositionally biased region" description="Basic and acidic residues" evidence="2">
    <location>
        <begin position="45"/>
        <end position="55"/>
    </location>
</feature>
<gene>
    <name evidence="4" type="ORF">DDW44_12255</name>
</gene>
<dbReference type="Pfam" id="PF13517">
    <property type="entry name" value="FG-GAP_3"/>
    <property type="match status" value="1"/>
</dbReference>
<keyword evidence="5" id="KW-1185">Reference proteome</keyword>